<dbReference type="Pfam" id="PF00246">
    <property type="entry name" value="Peptidase_M14"/>
    <property type="match status" value="1"/>
</dbReference>
<dbReference type="GO" id="GO:0006508">
    <property type="term" value="P:proteolysis"/>
    <property type="evidence" value="ECO:0007669"/>
    <property type="project" value="InterPro"/>
</dbReference>
<dbReference type="AlphaFoldDB" id="A0A1F6CV46"/>
<dbReference type="GO" id="GO:0004181">
    <property type="term" value="F:metallocarboxypeptidase activity"/>
    <property type="evidence" value="ECO:0007669"/>
    <property type="project" value="InterPro"/>
</dbReference>
<proteinExistence type="inferred from homology"/>
<name>A0A1F6CV46_HANXR</name>
<comment type="caution">
    <text evidence="1">Lacks conserved residue(s) required for the propagation of feature annotation.</text>
</comment>
<gene>
    <name evidence="3" type="ORF">A3F84_19255</name>
</gene>
<dbReference type="SUPFAM" id="SSF53187">
    <property type="entry name" value="Zn-dependent exopeptidases"/>
    <property type="match status" value="1"/>
</dbReference>
<feature type="domain" description="Peptidase M14" evidence="2">
    <location>
        <begin position="139"/>
        <end position="383"/>
    </location>
</feature>
<dbReference type="Gene3D" id="3.40.630.10">
    <property type="entry name" value="Zn peptidases"/>
    <property type="match status" value="1"/>
</dbReference>
<evidence type="ECO:0000313" key="4">
    <source>
        <dbReference type="Proteomes" id="UP000178606"/>
    </source>
</evidence>
<dbReference type="PROSITE" id="PS52035">
    <property type="entry name" value="PEPTIDASE_M14"/>
    <property type="match status" value="1"/>
</dbReference>
<sequence>MTFHDPSSGLTIDADFECGSAGEIRRTGPCAYEADPLPETVPDWFLEALRRHFAGAGVPREYACAVRVTSAAPERRTVNLRFVFSKTKGKSYMRPPYWVYREPRWRPIPASATAFVRDSHVDLTFDLDPGESVRVANKPYRTPAEVAGEMEDLTAASGLFSVRELGRTAQGRPILALETPPREETLVVGATMQPAEPAARPVLAVAHYLTSRSDLTTRLLDRFRFAFLPLPNPDGAAGGRSVTNALGEVPMFSFGHLIAGQPAPLETKAVWNYMTTLRPAAYVEFHTHYQGHTFHKLNPLSLDWFPPALHDRVKRADAALTALNAEWRMTPIERGMPLEDTGKFTNLAVHFQTLAYCYQIYAITEEATCAHAVEVVSALAQALAGPDWAATKKPPRIVKG</sequence>
<evidence type="ECO:0000256" key="1">
    <source>
        <dbReference type="PROSITE-ProRule" id="PRU01379"/>
    </source>
</evidence>
<dbReference type="EMBL" id="MFKF01000130">
    <property type="protein sequence ID" value="OGG52987.1"/>
    <property type="molecule type" value="Genomic_DNA"/>
</dbReference>
<dbReference type="InterPro" id="IPR000834">
    <property type="entry name" value="Peptidase_M14"/>
</dbReference>
<dbReference type="Proteomes" id="UP000178606">
    <property type="component" value="Unassembled WGS sequence"/>
</dbReference>
<dbReference type="GO" id="GO:0008270">
    <property type="term" value="F:zinc ion binding"/>
    <property type="evidence" value="ECO:0007669"/>
    <property type="project" value="InterPro"/>
</dbReference>
<evidence type="ECO:0000313" key="3">
    <source>
        <dbReference type="EMBL" id="OGG52987.1"/>
    </source>
</evidence>
<comment type="caution">
    <text evidence="3">The sequence shown here is derived from an EMBL/GenBank/DDBJ whole genome shotgun (WGS) entry which is preliminary data.</text>
</comment>
<comment type="similarity">
    <text evidence="1">Belongs to the peptidase M14 family.</text>
</comment>
<evidence type="ECO:0000259" key="2">
    <source>
        <dbReference type="PROSITE" id="PS52035"/>
    </source>
</evidence>
<reference evidence="3 4" key="1">
    <citation type="journal article" date="2016" name="Nat. Commun.">
        <title>Thousands of microbial genomes shed light on interconnected biogeochemical processes in an aquifer system.</title>
        <authorList>
            <person name="Anantharaman K."/>
            <person name="Brown C.T."/>
            <person name="Hug L.A."/>
            <person name="Sharon I."/>
            <person name="Castelle C.J."/>
            <person name="Probst A.J."/>
            <person name="Thomas B.C."/>
            <person name="Singh A."/>
            <person name="Wilkins M.J."/>
            <person name="Karaoz U."/>
            <person name="Brodie E.L."/>
            <person name="Williams K.H."/>
            <person name="Hubbard S.S."/>
            <person name="Banfield J.F."/>
        </authorList>
    </citation>
    <scope>NUCLEOTIDE SEQUENCE [LARGE SCALE GENOMIC DNA]</scope>
    <source>
        <strain evidence="4">RIFCSPLOWO2_12_FULL_64_10</strain>
    </source>
</reference>
<protein>
    <recommendedName>
        <fullName evidence="2">Peptidase M14 domain-containing protein</fullName>
    </recommendedName>
</protein>
<organism evidence="3 4">
    <name type="scientific">Handelsmanbacteria sp. (strain RIFCSPLOWO2_12_FULL_64_10)</name>
    <dbReference type="NCBI Taxonomy" id="1817868"/>
    <lineage>
        <taxon>Bacteria</taxon>
        <taxon>Candidatus Handelsmaniibacteriota</taxon>
    </lineage>
</organism>
<accession>A0A1F6CV46</accession>